<keyword evidence="1" id="KW-0732">Signal</keyword>
<dbReference type="Proteomes" id="UP000235460">
    <property type="component" value="Unassembled WGS sequence"/>
</dbReference>
<organism evidence="3 4">
    <name type="scientific">Thermodesulfobacterium geofontis</name>
    <dbReference type="NCBI Taxonomy" id="1295609"/>
    <lineage>
        <taxon>Bacteria</taxon>
        <taxon>Pseudomonadati</taxon>
        <taxon>Thermodesulfobacteriota</taxon>
        <taxon>Thermodesulfobacteria</taxon>
        <taxon>Thermodesulfobacteriales</taxon>
        <taxon>Thermodesulfobacteriaceae</taxon>
        <taxon>Thermodesulfobacterium</taxon>
    </lineage>
</organism>
<keyword evidence="2" id="KW-0472">Membrane</keyword>
<feature type="transmembrane region" description="Helical" evidence="2">
    <location>
        <begin position="7"/>
        <end position="26"/>
    </location>
</feature>
<name>A0A2N7PM24_9BACT</name>
<reference evidence="3 4" key="1">
    <citation type="submission" date="2018-01" db="EMBL/GenBank/DDBJ databases">
        <title>Metagenomic assembled genomes from two thermal pools in the Uzon Caldera, Kamchatka, Russia.</title>
        <authorList>
            <person name="Wilkins L."/>
            <person name="Ettinger C."/>
        </authorList>
    </citation>
    <scope>NUCLEOTIDE SEQUENCE [LARGE SCALE GENOMIC DNA]</scope>
    <source>
        <strain evidence="3">ZAV-08</strain>
    </source>
</reference>
<dbReference type="Gene3D" id="3.90.10.10">
    <property type="entry name" value="Cytochrome C3"/>
    <property type="match status" value="4"/>
</dbReference>
<dbReference type="InterPro" id="IPR051829">
    <property type="entry name" value="Multiheme_Cytochr_ET"/>
</dbReference>
<dbReference type="AlphaFoldDB" id="A0A2N7PM24"/>
<dbReference type="SUPFAM" id="SSF48695">
    <property type="entry name" value="Multiheme cytochromes"/>
    <property type="match status" value="3"/>
</dbReference>
<keyword evidence="2" id="KW-0812">Transmembrane</keyword>
<evidence type="ECO:0000256" key="2">
    <source>
        <dbReference type="SAM" id="Phobius"/>
    </source>
</evidence>
<gene>
    <name evidence="3" type="ORF">C0190_06295</name>
</gene>
<accession>A0A2N7PM24</accession>
<dbReference type="InterPro" id="IPR036280">
    <property type="entry name" value="Multihaem_cyt_sf"/>
</dbReference>
<comment type="caution">
    <text evidence="3">The sequence shown here is derived from an EMBL/GenBank/DDBJ whole genome shotgun (WGS) entry which is preliminary data.</text>
</comment>
<keyword evidence="2" id="KW-1133">Transmembrane helix</keyword>
<feature type="transmembrane region" description="Helical" evidence="2">
    <location>
        <begin position="871"/>
        <end position="892"/>
    </location>
</feature>
<evidence type="ECO:0000313" key="3">
    <source>
        <dbReference type="EMBL" id="PMP65727.1"/>
    </source>
</evidence>
<dbReference type="InterPro" id="IPR018247">
    <property type="entry name" value="EF_Hand_1_Ca_BS"/>
</dbReference>
<dbReference type="PROSITE" id="PS00018">
    <property type="entry name" value="EF_HAND_1"/>
    <property type="match status" value="1"/>
</dbReference>
<dbReference type="Gene3D" id="1.10.1130.10">
    <property type="entry name" value="Flavocytochrome C3, Chain A"/>
    <property type="match status" value="2"/>
</dbReference>
<evidence type="ECO:0000313" key="4">
    <source>
        <dbReference type="Proteomes" id="UP000235460"/>
    </source>
</evidence>
<dbReference type="PANTHER" id="PTHR35038">
    <property type="entry name" value="DISSIMILATORY SULFITE REDUCTASE SIRA"/>
    <property type="match status" value="1"/>
</dbReference>
<dbReference type="EMBL" id="PNIK01000091">
    <property type="protein sequence ID" value="PMP65727.1"/>
    <property type="molecule type" value="Genomic_DNA"/>
</dbReference>
<protein>
    <submittedName>
        <fullName evidence="3">Cytochrome c family protein</fullName>
    </submittedName>
</protein>
<sequence>MKLSHRLFYILGALVFLSVFVCLYIFSGNLTFAKSENSCLKCHSVKRLPKMLSSGEAMDLYIDKEKFLNSVHGSLSCTDCHADIDLATHPRPLKIASKLEYTKKVSQNCANCHPEDGLSPIHKNILKEGKISCAECHGSHYIKPIKELTKDGEKCLECHTVKRLPKVLPNGEEMYLYVEKEKFLNSIHGKLGCLFCHKDIDPATHPRPVQISSKQEYAKKVYKNCLNCHPFNSLSPIHKEFLKEDRMVCFGCHGNHYVKSRAQWLKETDKCLKCHFVRRLPKVLPSGEEMDLYVDKEVFKKTVHGDVGCWVCHQGIDFSNHPRPMRIESKRAYAEKVSAGCYRCHPKDVLSRHKGHAKIIEMKNFLCIDCHGYHKNQSIKEWKEKVKYEDYCMSCHKLDLYKKLSSGEKISVKVDVAQIKASVHKNFECIVCHKGFSKKEHPSYDFKNKKEYAINLSKNICQTCHTDEELKKNPAHYAIAKTASCIDCHGYHNVKSLKVPAGVPENKYCMNCHSMSLVKKMENGEILSVKVDEREILTSAHKDLKCSQCHIGFSTRTHPIRSFKSLAEYRSKAQEICANCHKKESFEYNESIHAKAILKGNKEAPDCLKCHGYHNTPKITSDLKLRYQTCMRCHDKEDKSLKESIHYKALEEGKKDAPVCSSCHNAHKVLPTNIAQINNNCIVCHDKNLKKIHNKWLYNPPFKLESFVDVHFSSVSCEVCHTKGEKAIRLILASGKNAVTLEEISKVIGREPAEMKTLLDYNNDGIIQKDELWKFMNMLKEKTKVELMGKLVMVNSDDAHKIVSKKESVKDCAFCHNPEAIFKGRLEINKLGEKPEKFELERSAVNSAYTIPNIKDFYVLGLTKINILDTLFIIALIAGAGVAIGHVFLRIITIPIRRRRGG</sequence>
<evidence type="ECO:0000256" key="1">
    <source>
        <dbReference type="ARBA" id="ARBA00022729"/>
    </source>
</evidence>
<proteinExistence type="predicted"/>